<feature type="transmembrane region" description="Helical" evidence="2">
    <location>
        <begin position="35"/>
        <end position="57"/>
    </location>
</feature>
<evidence type="ECO:0000313" key="3">
    <source>
        <dbReference type="EMBL" id="THG11149.1"/>
    </source>
</evidence>
<evidence type="ECO:0000313" key="4">
    <source>
        <dbReference type="Proteomes" id="UP000306102"/>
    </source>
</evidence>
<dbReference type="AlphaFoldDB" id="A0A4S4E597"/>
<keyword evidence="2" id="KW-0472">Membrane</keyword>
<keyword evidence="4" id="KW-1185">Reference proteome</keyword>
<keyword evidence="2" id="KW-1133">Transmembrane helix</keyword>
<comment type="caution">
    <text evidence="3">The sequence shown here is derived from an EMBL/GenBank/DDBJ whole genome shotgun (WGS) entry which is preliminary data.</text>
</comment>
<evidence type="ECO:0000256" key="1">
    <source>
        <dbReference type="SAM" id="MobiDB-lite"/>
    </source>
</evidence>
<sequence>MATTALLSPSIPPAVSQKDQISLSSDRRFAVHGEIMMLILVILFVFFLASIVLFLCWKRSYDTVKLGQLELMESKNSPFPIFYGTINTGLKSLHQSDQDCESSSMKIHQNPANQSSPRYGYGC</sequence>
<feature type="compositionally biased region" description="Polar residues" evidence="1">
    <location>
        <begin position="100"/>
        <end position="117"/>
    </location>
</feature>
<keyword evidence="2" id="KW-0812">Transmembrane</keyword>
<gene>
    <name evidence="3" type="ORF">TEA_016392</name>
</gene>
<name>A0A4S4E597_CAMSN</name>
<accession>A0A4S4E597</accession>
<dbReference type="Proteomes" id="UP000306102">
    <property type="component" value="Unassembled WGS sequence"/>
</dbReference>
<dbReference type="EMBL" id="SDRB02007440">
    <property type="protein sequence ID" value="THG11149.1"/>
    <property type="molecule type" value="Genomic_DNA"/>
</dbReference>
<organism evidence="3 4">
    <name type="scientific">Camellia sinensis var. sinensis</name>
    <name type="common">China tea</name>
    <dbReference type="NCBI Taxonomy" id="542762"/>
    <lineage>
        <taxon>Eukaryota</taxon>
        <taxon>Viridiplantae</taxon>
        <taxon>Streptophyta</taxon>
        <taxon>Embryophyta</taxon>
        <taxon>Tracheophyta</taxon>
        <taxon>Spermatophyta</taxon>
        <taxon>Magnoliopsida</taxon>
        <taxon>eudicotyledons</taxon>
        <taxon>Gunneridae</taxon>
        <taxon>Pentapetalae</taxon>
        <taxon>asterids</taxon>
        <taxon>Ericales</taxon>
        <taxon>Theaceae</taxon>
        <taxon>Camellia</taxon>
    </lineage>
</organism>
<protein>
    <submittedName>
        <fullName evidence="3">Uncharacterized protein</fullName>
    </submittedName>
</protein>
<proteinExistence type="predicted"/>
<evidence type="ECO:0000256" key="2">
    <source>
        <dbReference type="SAM" id="Phobius"/>
    </source>
</evidence>
<reference evidence="3 4" key="1">
    <citation type="journal article" date="2018" name="Proc. Natl. Acad. Sci. U.S.A.">
        <title>Draft genome sequence of Camellia sinensis var. sinensis provides insights into the evolution of the tea genome and tea quality.</title>
        <authorList>
            <person name="Wei C."/>
            <person name="Yang H."/>
            <person name="Wang S."/>
            <person name="Zhao J."/>
            <person name="Liu C."/>
            <person name="Gao L."/>
            <person name="Xia E."/>
            <person name="Lu Y."/>
            <person name="Tai Y."/>
            <person name="She G."/>
            <person name="Sun J."/>
            <person name="Cao H."/>
            <person name="Tong W."/>
            <person name="Gao Q."/>
            <person name="Li Y."/>
            <person name="Deng W."/>
            <person name="Jiang X."/>
            <person name="Wang W."/>
            <person name="Chen Q."/>
            <person name="Zhang S."/>
            <person name="Li H."/>
            <person name="Wu J."/>
            <person name="Wang P."/>
            <person name="Li P."/>
            <person name="Shi C."/>
            <person name="Zheng F."/>
            <person name="Jian J."/>
            <person name="Huang B."/>
            <person name="Shan D."/>
            <person name="Shi M."/>
            <person name="Fang C."/>
            <person name="Yue Y."/>
            <person name="Li F."/>
            <person name="Li D."/>
            <person name="Wei S."/>
            <person name="Han B."/>
            <person name="Jiang C."/>
            <person name="Yin Y."/>
            <person name="Xia T."/>
            <person name="Zhang Z."/>
            <person name="Bennetzen J.L."/>
            <person name="Zhao S."/>
            <person name="Wan X."/>
        </authorList>
    </citation>
    <scope>NUCLEOTIDE SEQUENCE [LARGE SCALE GENOMIC DNA]</scope>
    <source>
        <strain evidence="4">cv. Shuchazao</strain>
        <tissue evidence="3">Leaf</tissue>
    </source>
</reference>
<feature type="region of interest" description="Disordered" evidence="1">
    <location>
        <begin position="100"/>
        <end position="123"/>
    </location>
</feature>